<name>A0A3Q7EUU7_SOLLC</name>
<evidence type="ECO:0000313" key="2">
    <source>
        <dbReference type="EnsemblPlants" id="Solyc01g112175.1.1"/>
    </source>
</evidence>
<dbReference type="InParanoid" id="A0A3Q7EUU7"/>
<protein>
    <submittedName>
        <fullName evidence="2">Uncharacterized protein</fullName>
    </submittedName>
</protein>
<proteinExistence type="predicted"/>
<dbReference type="AlphaFoldDB" id="A0A3Q7EUU7"/>
<dbReference type="Gramene" id="Solyc01g112175.1.1">
    <property type="protein sequence ID" value="Solyc01g112175.1.1"/>
    <property type="gene ID" value="Solyc01g112175.1"/>
</dbReference>
<keyword evidence="3" id="KW-1185">Reference proteome</keyword>
<evidence type="ECO:0000313" key="3">
    <source>
        <dbReference type="Proteomes" id="UP000004994"/>
    </source>
</evidence>
<accession>A0A3Q7EUU7</accession>
<dbReference type="STRING" id="4081.A0A3Q7EUU7"/>
<feature type="region of interest" description="Disordered" evidence="1">
    <location>
        <begin position="35"/>
        <end position="58"/>
    </location>
</feature>
<organism evidence="2">
    <name type="scientific">Solanum lycopersicum</name>
    <name type="common">Tomato</name>
    <name type="synonym">Lycopersicon esculentum</name>
    <dbReference type="NCBI Taxonomy" id="4081"/>
    <lineage>
        <taxon>Eukaryota</taxon>
        <taxon>Viridiplantae</taxon>
        <taxon>Streptophyta</taxon>
        <taxon>Embryophyta</taxon>
        <taxon>Tracheophyta</taxon>
        <taxon>Spermatophyta</taxon>
        <taxon>Magnoliopsida</taxon>
        <taxon>eudicotyledons</taxon>
        <taxon>Gunneridae</taxon>
        <taxon>Pentapetalae</taxon>
        <taxon>asterids</taxon>
        <taxon>lamiids</taxon>
        <taxon>Solanales</taxon>
        <taxon>Solanaceae</taxon>
        <taxon>Solanoideae</taxon>
        <taxon>Solaneae</taxon>
        <taxon>Solanum</taxon>
        <taxon>Solanum subgen. Lycopersicon</taxon>
    </lineage>
</organism>
<dbReference type="Proteomes" id="UP000004994">
    <property type="component" value="Chromosome 1"/>
</dbReference>
<sequence length="109" mass="12428">MKEEGRGRELRREDNDGFESITSVCMCGNVEKVKRQEEDEYASGGNNSPKRLSSRTDDSEVVDHVYYFEDGENASNKGISLSMHLWNVLRDHADEIDKVVSENNLMVDL</sequence>
<reference evidence="2" key="1">
    <citation type="journal article" date="2012" name="Nature">
        <title>The tomato genome sequence provides insights into fleshy fruit evolution.</title>
        <authorList>
            <consortium name="Tomato Genome Consortium"/>
        </authorList>
    </citation>
    <scope>NUCLEOTIDE SEQUENCE [LARGE SCALE GENOMIC DNA]</scope>
    <source>
        <strain evidence="2">cv. Heinz 1706</strain>
    </source>
</reference>
<dbReference type="EnsemblPlants" id="Solyc01g112175.1.1">
    <property type="protein sequence ID" value="Solyc01g112175.1.1"/>
    <property type="gene ID" value="Solyc01g112175.1"/>
</dbReference>
<reference evidence="2" key="2">
    <citation type="submission" date="2019-01" db="UniProtKB">
        <authorList>
            <consortium name="EnsemblPlants"/>
        </authorList>
    </citation>
    <scope>IDENTIFICATION</scope>
    <source>
        <strain evidence="2">cv. Heinz 1706</strain>
    </source>
</reference>
<evidence type="ECO:0000256" key="1">
    <source>
        <dbReference type="SAM" id="MobiDB-lite"/>
    </source>
</evidence>